<keyword evidence="5 6" id="KW-0560">Oxidoreductase</keyword>
<name>A0ABP4GHI9_9PSEU</name>
<evidence type="ECO:0000313" key="11">
    <source>
        <dbReference type="Proteomes" id="UP001500653"/>
    </source>
</evidence>
<comment type="similarity">
    <text evidence="2 6">Belongs to the acyl-CoA dehydrogenase family.</text>
</comment>
<dbReference type="RefSeq" id="WP_253861963.1">
    <property type="nucleotide sequence ID" value="NZ_BAAALN010000001.1"/>
</dbReference>
<keyword evidence="4 6" id="KW-0274">FAD</keyword>
<evidence type="ECO:0000313" key="10">
    <source>
        <dbReference type="EMBL" id="GAA1224188.1"/>
    </source>
</evidence>
<dbReference type="InterPro" id="IPR036250">
    <property type="entry name" value="AcylCo_DH-like_C"/>
</dbReference>
<comment type="cofactor">
    <cofactor evidence="1 6">
        <name>FAD</name>
        <dbReference type="ChEBI" id="CHEBI:57692"/>
    </cofactor>
</comment>
<dbReference type="SUPFAM" id="SSF56645">
    <property type="entry name" value="Acyl-CoA dehydrogenase NM domain-like"/>
    <property type="match status" value="1"/>
</dbReference>
<keyword evidence="11" id="KW-1185">Reference proteome</keyword>
<evidence type="ECO:0000256" key="6">
    <source>
        <dbReference type="RuleBase" id="RU362125"/>
    </source>
</evidence>
<dbReference type="InterPro" id="IPR006091">
    <property type="entry name" value="Acyl-CoA_Oxase/DH_mid-dom"/>
</dbReference>
<sequence length="405" mass="43299">MTTGFRERVRDWLAEHAPRSDDHVPEASESAPTEQQLAAARRFQAALYDAGLAGLTWPAEYGGQGLTAAEQQIFQEEAAAYDLPTGVFLISMGMCGPTLVDLGTHEQKARYLPPLLRGEEIWCQLFSEPGAGSDVASLQTRAVRDAAGDWLVTGQKVWTSGAQYAGFGALLARTNPDAVKHRGLTMFVVDMHAPGVTVRPLRDMTGSAPFNEVYFDDVRIPADAVIGEVDAGWAAAVTMLGHERVSIGGSVRRRYDPMTFDSLRDVARVRGVADDPVLRAELAELYAAERKLALLNARLQQQSDAGLAPGARGSVAKLAGAQVLWQAVRVAGLVAGPRAIAWDPGDSSGDALALAITATPASSIAGGTNQIQRGIIGDRVLGLPKEPRVDRDVPFRELRVGTQAR</sequence>
<feature type="domain" description="Acyl-CoA dehydrogenase/oxidase N-terminal" evidence="9">
    <location>
        <begin position="5"/>
        <end position="119"/>
    </location>
</feature>
<dbReference type="InterPro" id="IPR013786">
    <property type="entry name" value="AcylCoA_DH/ox_N"/>
</dbReference>
<evidence type="ECO:0000259" key="9">
    <source>
        <dbReference type="Pfam" id="PF02771"/>
    </source>
</evidence>
<dbReference type="InterPro" id="IPR009100">
    <property type="entry name" value="AcylCoA_DH/oxidase_NM_dom_sf"/>
</dbReference>
<dbReference type="Gene3D" id="2.40.110.10">
    <property type="entry name" value="Butyryl-CoA Dehydrogenase, subunit A, domain 2"/>
    <property type="match status" value="1"/>
</dbReference>
<keyword evidence="3 6" id="KW-0285">Flavoprotein</keyword>
<dbReference type="Pfam" id="PF02771">
    <property type="entry name" value="Acyl-CoA_dh_N"/>
    <property type="match status" value="1"/>
</dbReference>
<accession>A0ABP4GHI9</accession>
<dbReference type="InterPro" id="IPR046373">
    <property type="entry name" value="Acyl-CoA_Oxase/DH_mid-dom_sf"/>
</dbReference>
<dbReference type="Gene3D" id="1.10.540.10">
    <property type="entry name" value="Acyl-CoA dehydrogenase/oxidase, N-terminal domain"/>
    <property type="match status" value="1"/>
</dbReference>
<dbReference type="InterPro" id="IPR052161">
    <property type="entry name" value="Mycobact_Acyl-CoA_DH"/>
</dbReference>
<evidence type="ECO:0000259" key="7">
    <source>
        <dbReference type="Pfam" id="PF00441"/>
    </source>
</evidence>
<dbReference type="Proteomes" id="UP001500653">
    <property type="component" value="Unassembled WGS sequence"/>
</dbReference>
<dbReference type="PANTHER" id="PTHR43292:SF4">
    <property type="entry name" value="ACYL-COA DEHYDROGENASE FADE34"/>
    <property type="match status" value="1"/>
</dbReference>
<dbReference type="SUPFAM" id="SSF47203">
    <property type="entry name" value="Acyl-CoA dehydrogenase C-terminal domain-like"/>
    <property type="match status" value="1"/>
</dbReference>
<gene>
    <name evidence="10" type="ORF">GCM10009676_02080</name>
</gene>
<dbReference type="Pfam" id="PF02770">
    <property type="entry name" value="Acyl-CoA_dh_M"/>
    <property type="match status" value="1"/>
</dbReference>
<dbReference type="EMBL" id="BAAALN010000001">
    <property type="protein sequence ID" value="GAA1224188.1"/>
    <property type="molecule type" value="Genomic_DNA"/>
</dbReference>
<evidence type="ECO:0000256" key="3">
    <source>
        <dbReference type="ARBA" id="ARBA00022630"/>
    </source>
</evidence>
<dbReference type="InterPro" id="IPR037069">
    <property type="entry name" value="AcylCoA_DH/ox_N_sf"/>
</dbReference>
<evidence type="ECO:0000256" key="5">
    <source>
        <dbReference type="ARBA" id="ARBA00023002"/>
    </source>
</evidence>
<dbReference type="Gene3D" id="1.20.140.10">
    <property type="entry name" value="Butyryl-CoA Dehydrogenase, subunit A, domain 3"/>
    <property type="match status" value="1"/>
</dbReference>
<feature type="domain" description="Acyl-CoA oxidase/dehydrogenase middle" evidence="8">
    <location>
        <begin position="123"/>
        <end position="218"/>
    </location>
</feature>
<proteinExistence type="inferred from homology"/>
<organism evidence="10 11">
    <name type="scientific">Prauserella halophila</name>
    <dbReference type="NCBI Taxonomy" id="185641"/>
    <lineage>
        <taxon>Bacteria</taxon>
        <taxon>Bacillati</taxon>
        <taxon>Actinomycetota</taxon>
        <taxon>Actinomycetes</taxon>
        <taxon>Pseudonocardiales</taxon>
        <taxon>Pseudonocardiaceae</taxon>
        <taxon>Prauserella</taxon>
    </lineage>
</organism>
<evidence type="ECO:0000259" key="8">
    <source>
        <dbReference type="Pfam" id="PF02770"/>
    </source>
</evidence>
<evidence type="ECO:0000256" key="1">
    <source>
        <dbReference type="ARBA" id="ARBA00001974"/>
    </source>
</evidence>
<evidence type="ECO:0000256" key="4">
    <source>
        <dbReference type="ARBA" id="ARBA00022827"/>
    </source>
</evidence>
<evidence type="ECO:0000256" key="2">
    <source>
        <dbReference type="ARBA" id="ARBA00009347"/>
    </source>
</evidence>
<dbReference type="Pfam" id="PF00441">
    <property type="entry name" value="Acyl-CoA_dh_1"/>
    <property type="match status" value="1"/>
</dbReference>
<feature type="domain" description="Acyl-CoA dehydrogenase/oxidase C-terminal" evidence="7">
    <location>
        <begin position="231"/>
        <end position="381"/>
    </location>
</feature>
<dbReference type="PANTHER" id="PTHR43292">
    <property type="entry name" value="ACYL-COA DEHYDROGENASE"/>
    <property type="match status" value="1"/>
</dbReference>
<dbReference type="InterPro" id="IPR009075">
    <property type="entry name" value="AcylCo_DH/oxidase_C"/>
</dbReference>
<comment type="caution">
    <text evidence="10">The sequence shown here is derived from an EMBL/GenBank/DDBJ whole genome shotgun (WGS) entry which is preliminary data.</text>
</comment>
<protein>
    <submittedName>
        <fullName evidence="10">Acyl-CoA dehydrogenase family protein</fullName>
    </submittedName>
</protein>
<reference evidence="11" key="1">
    <citation type="journal article" date="2019" name="Int. J. Syst. Evol. Microbiol.">
        <title>The Global Catalogue of Microorganisms (GCM) 10K type strain sequencing project: providing services to taxonomists for standard genome sequencing and annotation.</title>
        <authorList>
            <consortium name="The Broad Institute Genomics Platform"/>
            <consortium name="The Broad Institute Genome Sequencing Center for Infectious Disease"/>
            <person name="Wu L."/>
            <person name="Ma J."/>
        </authorList>
    </citation>
    <scope>NUCLEOTIDE SEQUENCE [LARGE SCALE GENOMIC DNA]</scope>
    <source>
        <strain evidence="11">JCM 13023</strain>
    </source>
</reference>